<protein>
    <recommendedName>
        <fullName evidence="2">Ribonuclease H1 N-terminal domain-containing protein</fullName>
    </recommendedName>
</protein>
<evidence type="ECO:0000259" key="2">
    <source>
        <dbReference type="Pfam" id="PF01693"/>
    </source>
</evidence>
<organism evidence="3">
    <name type="scientific">Leptocylindrus danicus</name>
    <dbReference type="NCBI Taxonomy" id="163516"/>
    <lineage>
        <taxon>Eukaryota</taxon>
        <taxon>Sar</taxon>
        <taxon>Stramenopiles</taxon>
        <taxon>Ochrophyta</taxon>
        <taxon>Bacillariophyta</taxon>
        <taxon>Coscinodiscophyceae</taxon>
        <taxon>Chaetocerotophycidae</taxon>
        <taxon>Leptocylindrales</taxon>
        <taxon>Leptocylindraceae</taxon>
        <taxon>Leptocylindrus</taxon>
    </lineage>
</organism>
<name>A0A7S2LSX3_9STRA</name>
<gene>
    <name evidence="3" type="ORF">LDAN0321_LOCUS21424</name>
</gene>
<evidence type="ECO:0000256" key="1">
    <source>
        <dbReference type="SAM" id="MobiDB-lite"/>
    </source>
</evidence>
<dbReference type="AlphaFoldDB" id="A0A7S2LSX3"/>
<accession>A0A7S2LSX3</accession>
<proteinExistence type="predicted"/>
<dbReference type="Gene3D" id="3.40.970.10">
    <property type="entry name" value="Ribonuclease H1, N-terminal domain"/>
    <property type="match status" value="1"/>
</dbReference>
<feature type="domain" description="Ribonuclease H1 N-terminal" evidence="2">
    <location>
        <begin position="11"/>
        <end position="51"/>
    </location>
</feature>
<dbReference type="InterPro" id="IPR037056">
    <property type="entry name" value="RNase_H1_N_sf"/>
</dbReference>
<sequence>MNGGNTRDQTYWAVRKGRIIGLVFSLEEVEKATKNFPGAEFKGFTNVDDARVYLDGTDPDFAVNPSDIVLDPTGEVMVYAKDSDDAIETMSRSSARSVSRSSSKADLTEDLAPKDLKQMGLEQTRFDVNVKFICLSGVEVTGDAPGETFACTTRFVMDDDIATPQVGKYYYGSEPIKKTSDKGNVVSWIEDKVSSRVTNEAQIKVDLSKSNVNRSSESVDSINAFIPTMLNVEVGTMKYGANEQADEFIVLGDTSFSISGGEKKTGVLYDLSVRPRENATHEVGGGKVVTVTATPKKRGLLKKLGIKKDKSTPETETETEVEEPLMSIKLGKSSILRLKVEVKPSYSIGPIIPKMLDQDQVSDDEKSQFEMVDENVHAKQVIEARRKVLREKVDTPTKAKKPEKMKKVKPKEKKAAEKEEDRKGLFGLLDNLRDGCVLIAGDLGIVQHDFDDEFDEKLDVRKDMSEFHDVACISARQYTETCGKTCDGKDTLSDSDDSSIEIIVKAPKEKK</sequence>
<evidence type="ECO:0000313" key="3">
    <source>
        <dbReference type="EMBL" id="CAD9615394.1"/>
    </source>
</evidence>
<dbReference type="InterPro" id="IPR009027">
    <property type="entry name" value="Ribosomal_bL9/RNase_H1_N"/>
</dbReference>
<dbReference type="InterPro" id="IPR011320">
    <property type="entry name" value="RNase_H1_N"/>
</dbReference>
<dbReference type="Pfam" id="PF01693">
    <property type="entry name" value="Cauli_VI"/>
    <property type="match status" value="1"/>
</dbReference>
<dbReference type="SUPFAM" id="SSF55658">
    <property type="entry name" value="L9 N-domain-like"/>
    <property type="match status" value="1"/>
</dbReference>
<feature type="compositionally biased region" description="Basic residues" evidence="1">
    <location>
        <begin position="403"/>
        <end position="412"/>
    </location>
</feature>
<reference evidence="3" key="1">
    <citation type="submission" date="2021-01" db="EMBL/GenBank/DDBJ databases">
        <authorList>
            <person name="Corre E."/>
            <person name="Pelletier E."/>
            <person name="Niang G."/>
            <person name="Scheremetjew M."/>
            <person name="Finn R."/>
            <person name="Kale V."/>
            <person name="Holt S."/>
            <person name="Cochrane G."/>
            <person name="Meng A."/>
            <person name="Brown T."/>
            <person name="Cohen L."/>
        </authorList>
    </citation>
    <scope>NUCLEOTIDE SEQUENCE</scope>
    <source>
        <strain evidence="3">B650</strain>
    </source>
</reference>
<dbReference type="EMBL" id="HBGY01034083">
    <property type="protein sequence ID" value="CAD9615394.1"/>
    <property type="molecule type" value="Transcribed_RNA"/>
</dbReference>
<feature type="compositionally biased region" description="Basic and acidic residues" evidence="1">
    <location>
        <begin position="393"/>
        <end position="402"/>
    </location>
</feature>
<feature type="region of interest" description="Disordered" evidence="1">
    <location>
        <begin position="393"/>
        <end position="416"/>
    </location>
</feature>